<evidence type="ECO:0000259" key="3">
    <source>
        <dbReference type="Pfam" id="PF19040"/>
    </source>
</evidence>
<dbReference type="Pfam" id="PF01757">
    <property type="entry name" value="Acyl_transf_3"/>
    <property type="match status" value="1"/>
</dbReference>
<name>A0A848DLU7_9PSEU</name>
<gene>
    <name evidence="4" type="ORF">HF519_17880</name>
</gene>
<dbReference type="GO" id="GO:0016747">
    <property type="term" value="F:acyltransferase activity, transferring groups other than amino-acyl groups"/>
    <property type="evidence" value="ECO:0007669"/>
    <property type="project" value="InterPro"/>
</dbReference>
<keyword evidence="1" id="KW-1133">Transmembrane helix</keyword>
<dbReference type="PANTHER" id="PTHR23028:SF53">
    <property type="entry name" value="ACYL_TRANSF_3 DOMAIN-CONTAINING PROTEIN"/>
    <property type="match status" value="1"/>
</dbReference>
<dbReference type="GO" id="GO:0016020">
    <property type="term" value="C:membrane"/>
    <property type="evidence" value="ECO:0007669"/>
    <property type="project" value="TreeGrafter"/>
</dbReference>
<feature type="transmembrane region" description="Helical" evidence="1">
    <location>
        <begin position="54"/>
        <end position="71"/>
    </location>
</feature>
<dbReference type="RefSeq" id="WP_169414110.1">
    <property type="nucleotide sequence ID" value="NZ_JAAXKZ010000067.1"/>
</dbReference>
<dbReference type="PANTHER" id="PTHR23028">
    <property type="entry name" value="ACETYLTRANSFERASE"/>
    <property type="match status" value="1"/>
</dbReference>
<feature type="transmembrane region" description="Helical" evidence="1">
    <location>
        <begin position="313"/>
        <end position="331"/>
    </location>
</feature>
<evidence type="ECO:0000256" key="1">
    <source>
        <dbReference type="SAM" id="Phobius"/>
    </source>
</evidence>
<evidence type="ECO:0000313" key="4">
    <source>
        <dbReference type="EMBL" id="NMH93411.1"/>
    </source>
</evidence>
<keyword evidence="5" id="KW-1185">Reference proteome</keyword>
<reference evidence="4 5" key="1">
    <citation type="submission" date="2020-04" db="EMBL/GenBank/DDBJ databases">
        <authorList>
            <person name="Klaysubun C."/>
            <person name="Duangmal K."/>
            <person name="Lipun K."/>
        </authorList>
    </citation>
    <scope>NUCLEOTIDE SEQUENCE [LARGE SCALE GENOMIC DNA]</scope>
    <source>
        <strain evidence="4 5">DSM 45300</strain>
    </source>
</reference>
<comment type="caution">
    <text evidence="4">The sequence shown here is derived from an EMBL/GenBank/DDBJ whole genome shotgun (WGS) entry which is preliminary data.</text>
</comment>
<dbReference type="EMBL" id="JAAXKZ010000067">
    <property type="protein sequence ID" value="NMH93411.1"/>
    <property type="molecule type" value="Genomic_DNA"/>
</dbReference>
<feature type="transmembrane region" description="Helical" evidence="1">
    <location>
        <begin position="273"/>
        <end position="292"/>
    </location>
</feature>
<dbReference type="InterPro" id="IPR050879">
    <property type="entry name" value="Acyltransferase_3"/>
</dbReference>
<dbReference type="Pfam" id="PF19040">
    <property type="entry name" value="SGNH"/>
    <property type="match status" value="1"/>
</dbReference>
<feature type="transmembrane region" description="Helical" evidence="1">
    <location>
        <begin position="377"/>
        <end position="395"/>
    </location>
</feature>
<keyword evidence="4" id="KW-0808">Transferase</keyword>
<evidence type="ECO:0000259" key="2">
    <source>
        <dbReference type="Pfam" id="PF01757"/>
    </source>
</evidence>
<feature type="transmembrane region" description="Helical" evidence="1">
    <location>
        <begin position="162"/>
        <end position="179"/>
    </location>
</feature>
<feature type="transmembrane region" description="Helical" evidence="1">
    <location>
        <begin position="337"/>
        <end position="356"/>
    </location>
</feature>
<dbReference type="GO" id="GO:0009103">
    <property type="term" value="P:lipopolysaccharide biosynthetic process"/>
    <property type="evidence" value="ECO:0007669"/>
    <property type="project" value="TreeGrafter"/>
</dbReference>
<dbReference type="InterPro" id="IPR002656">
    <property type="entry name" value="Acyl_transf_3_dom"/>
</dbReference>
<keyword evidence="1" id="KW-0812">Transmembrane</keyword>
<feature type="domain" description="SGNH" evidence="3">
    <location>
        <begin position="458"/>
        <end position="671"/>
    </location>
</feature>
<dbReference type="InterPro" id="IPR043968">
    <property type="entry name" value="SGNH"/>
</dbReference>
<evidence type="ECO:0000313" key="5">
    <source>
        <dbReference type="Proteomes" id="UP000586918"/>
    </source>
</evidence>
<feature type="domain" description="Acyltransferase 3" evidence="2">
    <location>
        <begin position="29"/>
        <end position="356"/>
    </location>
</feature>
<sequence length="679" mass="75139">MTQVPPEVSGPATTHVRTTTSSLRGFRPELQGLRALAVLLVVVYHVWFNRVSGGVDVFFLISGFLITGQLLRAAQRGPIPFRANWGRQIARLFPAAMVVLLATAIAGMFLLPEARWLQTVRELVASVFFMENWRLAADAIDYAAQHNTASVVQHFWSLSIQVQFYIVWPLLVALVALVARDARERLRAYLTLTLVGVFLASLSFSVSLTITDQPLAYFHSLTRVWEFALGGLLALGIDSIVLSRRVRIWLGWIGLVGLLSCGMLLQVDRIFPGYAALWPTVSAGLVILAGATGSRAGVDRFLSTRTMSYLGDISYALYLWHWPVLLFVLATGRQESVGPAEGAAIIAFSLVLAALTHHLIEEPIRRTSRRTRGQYRLGAFTVSVVLLVAGVWQFTAVQRANQQVAMGVYDHPGALARLEGFQYRGRSDVQPLPPMVTVAEDWADLGQPDCARPPRFPALEVCTQRVEEPSRRIVLVGDSHVQQYIAALTPVAAERGWELISILRGACPFSTVSEVVPEDQECVDWNAAAAEEIAELRPDAVFTLATRDVRVGQTEQTPPGFVQQWWRMNELGIPVLAVRDNPRFDYSPPDCLQEHGRGAPECGVERDAVYAAVAPFEQIPDVPPNVTFLDFSEYICEDRFCPAEIGNVLVYMDFNHLSATYMASMAPIVEQRIDAALGW</sequence>
<feature type="transmembrane region" description="Helical" evidence="1">
    <location>
        <begin position="186"/>
        <end position="204"/>
    </location>
</feature>
<accession>A0A848DLU7</accession>
<organism evidence="4 5">
    <name type="scientific">Pseudonocardia bannensis</name>
    <dbReference type="NCBI Taxonomy" id="630973"/>
    <lineage>
        <taxon>Bacteria</taxon>
        <taxon>Bacillati</taxon>
        <taxon>Actinomycetota</taxon>
        <taxon>Actinomycetes</taxon>
        <taxon>Pseudonocardiales</taxon>
        <taxon>Pseudonocardiaceae</taxon>
        <taxon>Pseudonocardia</taxon>
    </lineage>
</organism>
<feature type="transmembrane region" description="Helical" evidence="1">
    <location>
        <begin position="249"/>
        <end position="267"/>
    </location>
</feature>
<dbReference type="AlphaFoldDB" id="A0A848DLU7"/>
<dbReference type="Proteomes" id="UP000586918">
    <property type="component" value="Unassembled WGS sequence"/>
</dbReference>
<feature type="transmembrane region" description="Helical" evidence="1">
    <location>
        <begin position="92"/>
        <end position="111"/>
    </location>
</feature>
<protein>
    <submittedName>
        <fullName evidence="4">Acyltransferase</fullName>
    </submittedName>
</protein>
<proteinExistence type="predicted"/>
<keyword evidence="1" id="KW-0472">Membrane</keyword>
<feature type="transmembrane region" description="Helical" evidence="1">
    <location>
        <begin position="224"/>
        <end position="242"/>
    </location>
</feature>
<keyword evidence="4" id="KW-0012">Acyltransferase</keyword>